<dbReference type="Gene3D" id="3.30.260.10">
    <property type="entry name" value="TCP-1-like chaperonin intermediate domain"/>
    <property type="match status" value="1"/>
</dbReference>
<dbReference type="AlphaFoldDB" id="A0A8T0EW84"/>
<dbReference type="PANTHER" id="PTHR14667">
    <property type="entry name" value="BARDET-BIEDL SYNDROME 10 PROTEIN"/>
    <property type="match status" value="1"/>
</dbReference>
<organism evidence="1 2">
    <name type="scientific">Argiope bruennichi</name>
    <name type="common">Wasp spider</name>
    <name type="synonym">Aranea bruennichi</name>
    <dbReference type="NCBI Taxonomy" id="94029"/>
    <lineage>
        <taxon>Eukaryota</taxon>
        <taxon>Metazoa</taxon>
        <taxon>Ecdysozoa</taxon>
        <taxon>Arthropoda</taxon>
        <taxon>Chelicerata</taxon>
        <taxon>Arachnida</taxon>
        <taxon>Araneae</taxon>
        <taxon>Araneomorphae</taxon>
        <taxon>Entelegynae</taxon>
        <taxon>Araneoidea</taxon>
        <taxon>Araneidae</taxon>
        <taxon>Argiope</taxon>
    </lineage>
</organism>
<evidence type="ECO:0000313" key="2">
    <source>
        <dbReference type="Proteomes" id="UP000807504"/>
    </source>
</evidence>
<dbReference type="SUPFAM" id="SSF48592">
    <property type="entry name" value="GroEL equatorial domain-like"/>
    <property type="match status" value="1"/>
</dbReference>
<dbReference type="InterPro" id="IPR002423">
    <property type="entry name" value="Cpn60/GroEL/TCP-1"/>
</dbReference>
<dbReference type="Pfam" id="PF00118">
    <property type="entry name" value="Cpn60_TCP1"/>
    <property type="match status" value="1"/>
</dbReference>
<reference evidence="1" key="2">
    <citation type="submission" date="2020-06" db="EMBL/GenBank/DDBJ databases">
        <authorList>
            <person name="Sheffer M."/>
        </authorList>
    </citation>
    <scope>NUCLEOTIDE SEQUENCE</scope>
</reference>
<evidence type="ECO:0000313" key="1">
    <source>
        <dbReference type="EMBL" id="KAF8781984.1"/>
    </source>
</evidence>
<dbReference type="InterPro" id="IPR027410">
    <property type="entry name" value="TCP-1-like_intermed_sf"/>
</dbReference>
<sequence>MAFVQNVSLKEIADLCDTLGLLVDRMMEPNSLAMVVGITKNVIFSKLASKVLSEVELQHPIQKIIHNAAFLYTVETGDDSKVFLLLFKGIMNGIEDMLRDSNEIEVRRTILKQIAFFKSFIPDIFRNILNTYALFSYVNFCSPPKELEGLILTFFDSKFSANISKKLSSLIYSFLSHSISNSSQAIHALEYFISNFDAFCTKAIAPLSESRILEGFLLHKKLSPLFKHNKLVYFLVILNLPCKSDDAIWTTNGDSFSEKMEHLWDNVDKILKQLKHFEISLILTENGVSIDFESLCLQNDILIISRVSKEDIENILHLLNISPLNNLHDSVDPKNIGYLESLTSHGVGGTSFTHLKAFVNNHVYLVPHHILLCAPLEEVLKDYYSECLNCLKAVKQWLQPNNKQFFHEEKIQNHFEKDCNWLLNYSKPNMTFERNLHNYASGIAFPFGLFEFALRNILVQFYSEKLLSVKKLCDILDSALLTVIHKLWNTPKSMIVEEKDYLEFQKKVKCKIDVPIEPASNKENLLLRVLQLVEQLIKIDAILSIK</sequence>
<reference evidence="1" key="1">
    <citation type="journal article" date="2020" name="bioRxiv">
        <title>Chromosome-level reference genome of the European wasp spider Argiope bruennichi: a resource for studies on range expansion and evolutionary adaptation.</title>
        <authorList>
            <person name="Sheffer M.M."/>
            <person name="Hoppe A."/>
            <person name="Krehenwinkel H."/>
            <person name="Uhl G."/>
            <person name="Kuss A.W."/>
            <person name="Jensen L."/>
            <person name="Jensen C."/>
            <person name="Gillespie R.G."/>
            <person name="Hoff K.J."/>
            <person name="Prost S."/>
        </authorList>
    </citation>
    <scope>NUCLEOTIDE SEQUENCE</scope>
</reference>
<gene>
    <name evidence="1" type="ORF">HNY73_012322</name>
</gene>
<dbReference type="Gene3D" id="3.50.7.10">
    <property type="entry name" value="GroEL"/>
    <property type="match status" value="1"/>
</dbReference>
<dbReference type="GO" id="GO:0051131">
    <property type="term" value="P:chaperone-mediated protein complex assembly"/>
    <property type="evidence" value="ECO:0007669"/>
    <property type="project" value="InterPro"/>
</dbReference>
<accession>A0A8T0EW84</accession>
<dbReference type="Proteomes" id="UP000807504">
    <property type="component" value="Unassembled WGS sequence"/>
</dbReference>
<dbReference type="PANTHER" id="PTHR14667:SF2">
    <property type="entry name" value="BARDET-BIEDL SYNDROME 10 PROTEIN"/>
    <property type="match status" value="1"/>
</dbReference>
<dbReference type="Gene3D" id="1.10.560.10">
    <property type="entry name" value="GroEL-like equatorial domain"/>
    <property type="match status" value="1"/>
</dbReference>
<dbReference type="GO" id="GO:0005524">
    <property type="term" value="F:ATP binding"/>
    <property type="evidence" value="ECO:0007669"/>
    <property type="project" value="InterPro"/>
</dbReference>
<name>A0A8T0EW84_ARGBR</name>
<dbReference type="InterPro" id="IPR027409">
    <property type="entry name" value="GroEL-like_apical_dom_sf"/>
</dbReference>
<protein>
    <submittedName>
        <fullName evidence="1">Bardet-Biedl syndrome 10 protein like protein</fullName>
    </submittedName>
</protein>
<dbReference type="SUPFAM" id="SSF52029">
    <property type="entry name" value="GroEL apical domain-like"/>
    <property type="match status" value="1"/>
</dbReference>
<comment type="caution">
    <text evidence="1">The sequence shown here is derived from an EMBL/GenBank/DDBJ whole genome shotgun (WGS) entry which is preliminary data.</text>
</comment>
<dbReference type="InterPro" id="IPR027413">
    <property type="entry name" value="GROEL-like_equatorial_sf"/>
</dbReference>
<dbReference type="InterPro" id="IPR042619">
    <property type="entry name" value="BBS10"/>
</dbReference>
<dbReference type="EMBL" id="JABXBU010001863">
    <property type="protein sequence ID" value="KAF8781984.1"/>
    <property type="molecule type" value="Genomic_DNA"/>
</dbReference>
<proteinExistence type="predicted"/>
<keyword evidence="2" id="KW-1185">Reference proteome</keyword>